<comment type="caution">
    <text evidence="2">The sequence shown here is derived from an EMBL/GenBank/DDBJ whole genome shotgun (WGS) entry which is preliminary data.</text>
</comment>
<protein>
    <submittedName>
        <fullName evidence="2">Uncharacterized protein</fullName>
    </submittedName>
</protein>
<evidence type="ECO:0000313" key="3">
    <source>
        <dbReference type="Proteomes" id="UP001281614"/>
    </source>
</evidence>
<dbReference type="EMBL" id="VYYT01000058">
    <property type="protein sequence ID" value="KAK2773163.1"/>
    <property type="molecule type" value="Genomic_DNA"/>
</dbReference>
<feature type="region of interest" description="Disordered" evidence="1">
    <location>
        <begin position="11"/>
        <end position="37"/>
    </location>
</feature>
<evidence type="ECO:0000313" key="2">
    <source>
        <dbReference type="EMBL" id="KAK2773163.1"/>
    </source>
</evidence>
<dbReference type="Proteomes" id="UP001281614">
    <property type="component" value="Unassembled WGS sequence"/>
</dbReference>
<feature type="compositionally biased region" description="Low complexity" evidence="1">
    <location>
        <begin position="16"/>
        <end position="37"/>
    </location>
</feature>
<sequence>MGAWVVFLSQGPRARTSSPLSTPELASPSPAEESSTM</sequence>
<keyword evidence="3" id="KW-1185">Reference proteome</keyword>
<gene>
    <name evidence="2" type="ORF">CKAH01_13581</name>
</gene>
<organism evidence="2 3">
    <name type="scientific">Colletotrichum kahawae</name>
    <name type="common">Coffee berry disease fungus</name>
    <dbReference type="NCBI Taxonomy" id="34407"/>
    <lineage>
        <taxon>Eukaryota</taxon>
        <taxon>Fungi</taxon>
        <taxon>Dikarya</taxon>
        <taxon>Ascomycota</taxon>
        <taxon>Pezizomycotina</taxon>
        <taxon>Sordariomycetes</taxon>
        <taxon>Hypocreomycetidae</taxon>
        <taxon>Glomerellales</taxon>
        <taxon>Glomerellaceae</taxon>
        <taxon>Colletotrichum</taxon>
        <taxon>Colletotrichum gloeosporioides species complex</taxon>
    </lineage>
</organism>
<evidence type="ECO:0000256" key="1">
    <source>
        <dbReference type="SAM" id="MobiDB-lite"/>
    </source>
</evidence>
<proteinExistence type="predicted"/>
<accession>A0AAD9YRZ3</accession>
<name>A0AAD9YRZ3_COLKA</name>
<reference evidence="2" key="1">
    <citation type="submission" date="2023-02" db="EMBL/GenBank/DDBJ databases">
        <title>Colletotrichum kahawae CIFC_Que2 genome sequencing and assembly.</title>
        <authorList>
            <person name="Baroncelli R."/>
        </authorList>
    </citation>
    <scope>NUCLEOTIDE SEQUENCE</scope>
    <source>
        <strain evidence="2">CIFC_Que2</strain>
    </source>
</reference>
<dbReference type="AlphaFoldDB" id="A0AAD9YRZ3"/>